<dbReference type="Gene3D" id="4.10.240.10">
    <property type="entry name" value="Zn(2)-C6 fungal-type DNA-binding domain"/>
    <property type="match status" value="1"/>
</dbReference>
<dbReference type="CDD" id="cd12148">
    <property type="entry name" value="fungal_TF_MHR"/>
    <property type="match status" value="1"/>
</dbReference>
<dbReference type="AlphaFoldDB" id="A0A4U9F3D9"/>
<evidence type="ECO:0000313" key="5">
    <source>
        <dbReference type="EMBL" id="CAG1987630.1"/>
    </source>
</evidence>
<comment type="subcellular location">
    <subcellularLocation>
        <location evidence="1">Nucleus</location>
    </subcellularLocation>
</comment>
<protein>
    <recommendedName>
        <fullName evidence="4">Zn(2)-C6 fungal-type domain-containing protein</fullName>
    </recommendedName>
</protein>
<dbReference type="GO" id="GO:0000981">
    <property type="term" value="F:DNA-binding transcription factor activity, RNA polymerase II-specific"/>
    <property type="evidence" value="ECO:0007669"/>
    <property type="project" value="InterPro"/>
</dbReference>
<evidence type="ECO:0000256" key="3">
    <source>
        <dbReference type="ARBA" id="ARBA00023242"/>
    </source>
</evidence>
<dbReference type="SMART" id="SM00066">
    <property type="entry name" value="GAL4"/>
    <property type="match status" value="1"/>
</dbReference>
<dbReference type="CDD" id="cd00067">
    <property type="entry name" value="GAL4"/>
    <property type="match status" value="1"/>
</dbReference>
<sequence length="666" mass="75595">MTGACRRSPRRPNGRLEACDQCRSRKVACDHRRPNCVRCQKRGDACVYTISTSRTVVRRTTQAGLLSPSISESRNSQPATPMIRDYAFSPGYLGFTSYNSAFQGARESLSVPATSLDSFGTDVSSPRNEDICLRRLPLPTQQMCLVVLQYLPGRPEAHMVFHDEPGLESTASWSHAAVSRIITSLRQLFQRFDGSESFDEEVADFLCRNTTRPVQDTFDNFDDWIAQFCGPNIRWESLGLLWAHVEGLSDALSTLKYRQLKWVEGKQSSVVSHEHLHYIIEISRHFTAGNDMLLDLCRRHAALATLVYGDASPVYWNAHSLCVSMLLFLGRHAPEASKSQGKPEKISFCVENRRFLYCYIFANDKSMVSFTGRPPLLSRRYCSSQAPLDFSDSCMISKESMTEEFKGLDERGWNTKGEIHANGYIRARFLKSYLMDEVIEIALGNDVHVTLIYLEDIKARVNQLFFEMPSHLIFDYQNLDDPDLDINILYLRILIYLSHKRDIFVVERLLLQHGAIDDGSLLTTSFDLVKVTVVLWVHKNKFAPMRRNFEWVLVAYAAPGGGILCQELLRPTFFGIHPLNPALSRSSIVQQLSMLVAFLNWVGPDSPNRVVCSDCETIIQRVLDEHLNASPTNNASLELLGPGFPRSLGFKFELLNTFEWLNAMER</sequence>
<evidence type="ECO:0000259" key="4">
    <source>
        <dbReference type="PROSITE" id="PS50048"/>
    </source>
</evidence>
<reference evidence="6" key="1">
    <citation type="submission" date="2019-04" db="EMBL/GenBank/DDBJ databases">
        <authorList>
            <person name="Melise S."/>
            <person name="Noan J."/>
            <person name="Okalmin O."/>
        </authorList>
    </citation>
    <scope>NUCLEOTIDE SEQUENCE</scope>
    <source>
        <strain evidence="6">FN9</strain>
    </source>
</reference>
<dbReference type="GO" id="GO:0003677">
    <property type="term" value="F:DNA binding"/>
    <property type="evidence" value="ECO:0007669"/>
    <property type="project" value="InterPro"/>
</dbReference>
<evidence type="ECO:0000256" key="2">
    <source>
        <dbReference type="ARBA" id="ARBA00022723"/>
    </source>
</evidence>
<proteinExistence type="predicted"/>
<dbReference type="PROSITE" id="PS00463">
    <property type="entry name" value="ZN2_CY6_FUNGAL_1"/>
    <property type="match status" value="1"/>
</dbReference>
<dbReference type="EMBL" id="CAJPIJ010000141">
    <property type="protein sequence ID" value="CAG1987630.1"/>
    <property type="molecule type" value="Genomic_DNA"/>
</dbReference>
<gene>
    <name evidence="6" type="ORF">FUG_LOCUS462792</name>
    <name evidence="5" type="ORF">MDCFG202_LOCUS297783</name>
</gene>
<feature type="domain" description="Zn(2)-C6 fungal-type" evidence="4">
    <location>
        <begin position="18"/>
        <end position="48"/>
    </location>
</feature>
<name>A0A4U9F3D9_GIBZA</name>
<dbReference type="GO" id="GO:0006351">
    <property type="term" value="P:DNA-templated transcription"/>
    <property type="evidence" value="ECO:0007669"/>
    <property type="project" value="InterPro"/>
</dbReference>
<keyword evidence="2" id="KW-0479">Metal-binding</keyword>
<dbReference type="Proteomes" id="UP000746612">
    <property type="component" value="Unassembled WGS sequence"/>
</dbReference>
<organism evidence="5 7">
    <name type="scientific">Gibberella zeae</name>
    <name type="common">Wheat head blight fungus</name>
    <name type="synonym">Fusarium graminearum</name>
    <dbReference type="NCBI Taxonomy" id="5518"/>
    <lineage>
        <taxon>Eukaryota</taxon>
        <taxon>Fungi</taxon>
        <taxon>Dikarya</taxon>
        <taxon>Ascomycota</taxon>
        <taxon>Pezizomycotina</taxon>
        <taxon>Sordariomycetes</taxon>
        <taxon>Hypocreomycetidae</taxon>
        <taxon>Hypocreales</taxon>
        <taxon>Nectriaceae</taxon>
        <taxon>Fusarium</taxon>
    </lineage>
</organism>
<dbReference type="GO" id="GO:0005634">
    <property type="term" value="C:nucleus"/>
    <property type="evidence" value="ECO:0007669"/>
    <property type="project" value="UniProtKB-SubCell"/>
</dbReference>
<dbReference type="EMBL" id="CAAKMV010000156">
    <property type="protein sequence ID" value="VIO62007.1"/>
    <property type="molecule type" value="Genomic_DNA"/>
</dbReference>
<dbReference type="PANTHER" id="PTHR31001:SF40">
    <property type="entry name" value="ZN(II)2CYS6 TRANSCRIPTION FACTOR (EUROFUNG)"/>
    <property type="match status" value="1"/>
</dbReference>
<accession>A0A4U9F3D9</accession>
<evidence type="ECO:0000313" key="6">
    <source>
        <dbReference type="EMBL" id="VIO62007.1"/>
    </source>
</evidence>
<keyword evidence="3" id="KW-0539">Nucleus</keyword>
<dbReference type="PANTHER" id="PTHR31001">
    <property type="entry name" value="UNCHARACTERIZED TRANSCRIPTIONAL REGULATORY PROTEIN"/>
    <property type="match status" value="1"/>
</dbReference>
<dbReference type="InterPro" id="IPR007219">
    <property type="entry name" value="XnlR_reg_dom"/>
</dbReference>
<evidence type="ECO:0000256" key="1">
    <source>
        <dbReference type="ARBA" id="ARBA00004123"/>
    </source>
</evidence>
<dbReference type="GO" id="GO:0008270">
    <property type="term" value="F:zinc ion binding"/>
    <property type="evidence" value="ECO:0007669"/>
    <property type="project" value="InterPro"/>
</dbReference>
<dbReference type="InterPro" id="IPR036864">
    <property type="entry name" value="Zn2-C6_fun-type_DNA-bd_sf"/>
</dbReference>
<dbReference type="SUPFAM" id="SSF57701">
    <property type="entry name" value="Zn2/Cys6 DNA-binding domain"/>
    <property type="match status" value="1"/>
</dbReference>
<dbReference type="SMART" id="SM00906">
    <property type="entry name" value="Fungal_trans"/>
    <property type="match status" value="1"/>
</dbReference>
<evidence type="ECO:0000313" key="7">
    <source>
        <dbReference type="Proteomes" id="UP000746612"/>
    </source>
</evidence>
<reference evidence="5" key="2">
    <citation type="submission" date="2021-03" db="EMBL/GenBank/DDBJ databases">
        <authorList>
            <person name="Alouane T."/>
            <person name="Langin T."/>
            <person name="Bonhomme L."/>
        </authorList>
    </citation>
    <scope>NUCLEOTIDE SEQUENCE</scope>
    <source>
        <strain evidence="5">MDC_Fg202</strain>
    </source>
</reference>
<dbReference type="Pfam" id="PF00172">
    <property type="entry name" value="Zn_clus"/>
    <property type="match status" value="1"/>
</dbReference>
<dbReference type="PROSITE" id="PS50048">
    <property type="entry name" value="ZN2_CY6_FUNGAL_2"/>
    <property type="match status" value="1"/>
</dbReference>
<dbReference type="InterPro" id="IPR001138">
    <property type="entry name" value="Zn2Cys6_DnaBD"/>
</dbReference>
<dbReference type="InterPro" id="IPR050613">
    <property type="entry name" value="Sec_Metabolite_Reg"/>
</dbReference>